<dbReference type="AlphaFoldDB" id="A0A1I0KGD5"/>
<protein>
    <submittedName>
        <fullName evidence="2">IS3 family transposase</fullName>
    </submittedName>
    <submittedName>
        <fullName evidence="4">Transposase InsO and inactivated derivatives</fullName>
    </submittedName>
</protein>
<evidence type="ECO:0000313" key="7">
    <source>
        <dbReference type="Proteomes" id="UP000719916"/>
    </source>
</evidence>
<dbReference type="Pfam" id="PF00665">
    <property type="entry name" value="rve"/>
    <property type="match status" value="1"/>
</dbReference>
<dbReference type="Proteomes" id="UP000719916">
    <property type="component" value="Unassembled WGS sequence"/>
</dbReference>
<evidence type="ECO:0000313" key="2">
    <source>
        <dbReference type="EMBL" id="NSJ47032.1"/>
    </source>
</evidence>
<reference evidence="2 7" key="3">
    <citation type="journal article" date="2020" name="Cell Host Microbe">
        <title>Functional and Genomic Variation between Human-Derived Isolates of Lachnospiraceae Reveals Inter- and Intra-Species Diversity.</title>
        <authorList>
            <person name="Sorbara M.T."/>
            <person name="Littmann E.R."/>
            <person name="Fontana E."/>
            <person name="Moody T.U."/>
            <person name="Kohout C.E."/>
            <person name="Gjonbalaj M."/>
            <person name="Eaton V."/>
            <person name="Seok R."/>
            <person name="Leiner I.M."/>
            <person name="Pamer E.G."/>
        </authorList>
    </citation>
    <scope>NUCLEOTIDE SEQUENCE [LARGE SCALE GENOMIC DNA]</scope>
    <source>
        <strain evidence="2 7">MSK.2.26</strain>
    </source>
</reference>
<organism evidence="4 5">
    <name type="scientific">Enterocloster clostridioformis</name>
    <dbReference type="NCBI Taxonomy" id="1531"/>
    <lineage>
        <taxon>Bacteria</taxon>
        <taxon>Bacillati</taxon>
        <taxon>Bacillota</taxon>
        <taxon>Clostridia</taxon>
        <taxon>Lachnospirales</taxon>
        <taxon>Lachnospiraceae</taxon>
        <taxon>Enterocloster</taxon>
    </lineage>
</organism>
<dbReference type="EMBL" id="CP050964">
    <property type="protein sequence ID" value="QIX93320.1"/>
    <property type="molecule type" value="Genomic_DNA"/>
</dbReference>
<dbReference type="RefSeq" id="WP_002584635.1">
    <property type="nucleotide sequence ID" value="NZ_BJLB01000001.1"/>
</dbReference>
<reference evidence="2" key="4">
    <citation type="submission" date="2020-02" db="EMBL/GenBank/DDBJ databases">
        <authorList>
            <person name="Littmann E."/>
            <person name="Sorbara M."/>
        </authorList>
    </citation>
    <scope>NUCLEOTIDE SEQUENCE</scope>
    <source>
        <strain evidence="2">MSK.2.26</strain>
    </source>
</reference>
<dbReference type="EMBL" id="FOIO01000159">
    <property type="protein sequence ID" value="SEU23656.1"/>
    <property type="molecule type" value="Genomic_DNA"/>
</dbReference>
<dbReference type="GO" id="GO:0003676">
    <property type="term" value="F:nucleic acid binding"/>
    <property type="evidence" value="ECO:0007669"/>
    <property type="project" value="InterPro"/>
</dbReference>
<dbReference type="PANTHER" id="PTHR46889">
    <property type="entry name" value="TRANSPOSASE INSF FOR INSERTION SEQUENCE IS3B-RELATED"/>
    <property type="match status" value="1"/>
</dbReference>
<feature type="domain" description="Integrase catalytic" evidence="1">
    <location>
        <begin position="128"/>
        <end position="294"/>
    </location>
</feature>
<dbReference type="InterPro" id="IPR048020">
    <property type="entry name" value="Transpos_IS3"/>
</dbReference>
<dbReference type="EMBL" id="JAAISW010000132">
    <property type="protein sequence ID" value="NSJ47032.1"/>
    <property type="molecule type" value="Genomic_DNA"/>
</dbReference>
<dbReference type="Proteomes" id="UP000501069">
    <property type="component" value="Chromosome"/>
</dbReference>
<dbReference type="InterPro" id="IPR001584">
    <property type="entry name" value="Integrase_cat-core"/>
</dbReference>
<reference evidence="3 6" key="2">
    <citation type="submission" date="2019-11" db="EMBL/GenBank/DDBJ databases">
        <title>FDA dAtabase for Regulatory Grade micrObial Sequences (FDA-ARGOS): Supporting development and validation of Infectious Disease Dx tests.</title>
        <authorList>
            <person name="Turner S."/>
            <person name="Byrd R."/>
            <person name="Tallon L."/>
            <person name="Sadzewicz L."/>
            <person name="Vavikolanu K."/>
            <person name="Mehta A."/>
            <person name="Aluvathingal J."/>
            <person name="Nadendla S."/>
            <person name="Myers T."/>
            <person name="Yan Y."/>
            <person name="Sichtig H."/>
        </authorList>
    </citation>
    <scope>NUCLEOTIDE SEQUENCE [LARGE SCALE GENOMIC DNA]</scope>
    <source>
        <strain evidence="3 6">FDAARGOS_739</strain>
    </source>
</reference>
<dbReference type="InterPro" id="IPR012337">
    <property type="entry name" value="RNaseH-like_sf"/>
</dbReference>
<dbReference type="PROSITE" id="PS50994">
    <property type="entry name" value="INTEGRASE"/>
    <property type="match status" value="1"/>
</dbReference>
<evidence type="ECO:0000313" key="5">
    <source>
        <dbReference type="Proteomes" id="UP000182121"/>
    </source>
</evidence>
<dbReference type="GeneID" id="57964246"/>
<dbReference type="InterPro" id="IPR050900">
    <property type="entry name" value="Transposase_IS3/IS150/IS904"/>
</dbReference>
<dbReference type="InterPro" id="IPR036397">
    <property type="entry name" value="RNaseH_sf"/>
</dbReference>
<gene>
    <name evidence="3" type="ORF">FOC47_23935</name>
    <name evidence="2" type="ORF">G5B26_26660</name>
    <name evidence="4" type="ORF">SAMN05216521_11592</name>
</gene>
<dbReference type="SUPFAM" id="SSF53098">
    <property type="entry name" value="Ribonuclease H-like"/>
    <property type="match status" value="1"/>
</dbReference>
<sequence length="302" mass="34867">MIFLALKTEDGRMTGKISFYCRMLGVSRQGFYKYLANKDRPWKYQDLADAIKEIASEDECNDTYGRLRMYQALCLKQPEGVSIPSERTVYRVMEQIGLSHRPKRKPNGITKADREAMKSDDLLKRDFHSDAPLKKCITDITEIPASNGKLYVSAIFDCFDLSVLGLAMETTMKADLCIHTLESALTAYPALEGAIIHSDRGTQYTSEAYRQTIRKYHIHQSMNSAGGRCHDNARCESMWARMKTELLYGRYDTKQMTVEELKVLIWRYFHSYWNNRRICSANGGLPPMIKRRKYYENLELAA</sequence>
<proteinExistence type="predicted"/>
<accession>A0A1I0KGD5</accession>
<reference evidence="4 5" key="1">
    <citation type="submission" date="2016-10" db="EMBL/GenBank/DDBJ databases">
        <authorList>
            <person name="Varghese N."/>
            <person name="Submissions S."/>
        </authorList>
    </citation>
    <scope>NUCLEOTIDE SEQUENCE [LARGE SCALE GENOMIC DNA]</scope>
    <source>
        <strain evidence="4 5">NLAE-zl-C196</strain>
    </source>
</reference>
<evidence type="ECO:0000259" key="1">
    <source>
        <dbReference type="PROSITE" id="PS50994"/>
    </source>
</evidence>
<dbReference type="NCBIfam" id="NF033516">
    <property type="entry name" value="transpos_IS3"/>
    <property type="match status" value="1"/>
</dbReference>
<dbReference type="Proteomes" id="UP000182121">
    <property type="component" value="Unassembled WGS sequence"/>
</dbReference>
<name>A0A1I0KGD5_9FIRM</name>
<dbReference type="GO" id="GO:0015074">
    <property type="term" value="P:DNA integration"/>
    <property type="evidence" value="ECO:0007669"/>
    <property type="project" value="InterPro"/>
</dbReference>
<evidence type="ECO:0000313" key="3">
    <source>
        <dbReference type="EMBL" id="QIX93320.1"/>
    </source>
</evidence>
<evidence type="ECO:0000313" key="6">
    <source>
        <dbReference type="Proteomes" id="UP000501069"/>
    </source>
</evidence>
<evidence type="ECO:0000313" key="4">
    <source>
        <dbReference type="EMBL" id="SEU23656.1"/>
    </source>
</evidence>
<dbReference type="Gene3D" id="3.30.420.10">
    <property type="entry name" value="Ribonuclease H-like superfamily/Ribonuclease H"/>
    <property type="match status" value="1"/>
</dbReference>
<dbReference type="PANTHER" id="PTHR46889:SF4">
    <property type="entry name" value="TRANSPOSASE INSO FOR INSERTION SEQUENCE ELEMENT IS911B-RELATED"/>
    <property type="match status" value="1"/>
</dbReference>